<evidence type="ECO:0000313" key="2">
    <source>
        <dbReference type="Proteomes" id="UP000410492"/>
    </source>
</evidence>
<proteinExistence type="predicted"/>
<dbReference type="AlphaFoldDB" id="A0A653DAS2"/>
<dbReference type="Proteomes" id="UP000410492">
    <property type="component" value="Unassembled WGS sequence"/>
</dbReference>
<sequence length="47" mass="5075">MYVRFDLSGGAWGALAAPMLLPYTRGNPKTMISRISISSGISELTFP</sequence>
<reference evidence="1 2" key="1">
    <citation type="submission" date="2019-01" db="EMBL/GenBank/DDBJ databases">
        <authorList>
            <person name="Sayadi A."/>
        </authorList>
    </citation>
    <scope>NUCLEOTIDE SEQUENCE [LARGE SCALE GENOMIC DNA]</scope>
</reference>
<keyword evidence="2" id="KW-1185">Reference proteome</keyword>
<dbReference type="EMBL" id="CAACVG010011063">
    <property type="protein sequence ID" value="VEN57302.1"/>
    <property type="molecule type" value="Genomic_DNA"/>
</dbReference>
<organism evidence="1 2">
    <name type="scientific">Callosobruchus maculatus</name>
    <name type="common">Southern cowpea weevil</name>
    <name type="synonym">Pulse bruchid</name>
    <dbReference type="NCBI Taxonomy" id="64391"/>
    <lineage>
        <taxon>Eukaryota</taxon>
        <taxon>Metazoa</taxon>
        <taxon>Ecdysozoa</taxon>
        <taxon>Arthropoda</taxon>
        <taxon>Hexapoda</taxon>
        <taxon>Insecta</taxon>
        <taxon>Pterygota</taxon>
        <taxon>Neoptera</taxon>
        <taxon>Endopterygota</taxon>
        <taxon>Coleoptera</taxon>
        <taxon>Polyphaga</taxon>
        <taxon>Cucujiformia</taxon>
        <taxon>Chrysomeloidea</taxon>
        <taxon>Chrysomelidae</taxon>
        <taxon>Bruchinae</taxon>
        <taxon>Bruchini</taxon>
        <taxon>Callosobruchus</taxon>
    </lineage>
</organism>
<accession>A0A653DAS2</accession>
<protein>
    <submittedName>
        <fullName evidence="1">Uncharacterized protein</fullName>
    </submittedName>
</protein>
<gene>
    <name evidence="1" type="ORF">CALMAC_LOCUS15953</name>
</gene>
<name>A0A653DAS2_CALMS</name>
<evidence type="ECO:0000313" key="1">
    <source>
        <dbReference type="EMBL" id="VEN57302.1"/>
    </source>
</evidence>
<feature type="non-terminal residue" evidence="1">
    <location>
        <position position="47"/>
    </location>
</feature>